<organism evidence="1 2">
    <name type="scientific">Ditylenchus dipsaci</name>
    <dbReference type="NCBI Taxonomy" id="166011"/>
    <lineage>
        <taxon>Eukaryota</taxon>
        <taxon>Metazoa</taxon>
        <taxon>Ecdysozoa</taxon>
        <taxon>Nematoda</taxon>
        <taxon>Chromadorea</taxon>
        <taxon>Rhabditida</taxon>
        <taxon>Tylenchina</taxon>
        <taxon>Tylenchomorpha</taxon>
        <taxon>Sphaerularioidea</taxon>
        <taxon>Anguinidae</taxon>
        <taxon>Anguininae</taxon>
        <taxon>Ditylenchus</taxon>
    </lineage>
</organism>
<keyword evidence="1" id="KW-1185">Reference proteome</keyword>
<dbReference type="AlphaFoldDB" id="A0A915EA14"/>
<evidence type="ECO:0000313" key="2">
    <source>
        <dbReference type="WBParaSite" id="jg4130"/>
    </source>
</evidence>
<protein>
    <submittedName>
        <fullName evidence="2">Uncharacterized protein</fullName>
    </submittedName>
</protein>
<dbReference type="Proteomes" id="UP000887574">
    <property type="component" value="Unplaced"/>
</dbReference>
<reference evidence="2" key="1">
    <citation type="submission" date="2022-11" db="UniProtKB">
        <authorList>
            <consortium name="WormBaseParasite"/>
        </authorList>
    </citation>
    <scope>IDENTIFICATION</scope>
</reference>
<proteinExistence type="predicted"/>
<dbReference type="WBParaSite" id="jg4130">
    <property type="protein sequence ID" value="jg4130"/>
    <property type="gene ID" value="jg4130"/>
</dbReference>
<name>A0A915EA14_9BILA</name>
<evidence type="ECO:0000313" key="1">
    <source>
        <dbReference type="Proteomes" id="UP000887574"/>
    </source>
</evidence>
<accession>A0A915EA14</accession>
<sequence>MATLPKPKQESGRARQLQGKRFLQIYLNPGLKNRIGTCNAKDEDSLVSGQVFGTQAQPAGPALKHNSCFTELESEISMIPSPWMHRCHK</sequence>